<dbReference type="Gene3D" id="3.10.330.10">
    <property type="match status" value="1"/>
</dbReference>
<feature type="domain" description="Ubiquitin fusion degradation protein UFD1 N-terminal subdomain 1" evidence="4">
    <location>
        <begin position="51"/>
        <end position="140"/>
    </location>
</feature>
<dbReference type="GO" id="GO:0031593">
    <property type="term" value="F:polyubiquitin modification-dependent protein binding"/>
    <property type="evidence" value="ECO:0007669"/>
    <property type="project" value="TreeGrafter"/>
</dbReference>
<reference evidence="7" key="1">
    <citation type="submission" date="2021-01" db="EMBL/GenBank/DDBJ databases">
        <title>Caligus Genome Assembly.</title>
        <authorList>
            <person name="Gallardo-Escarate C."/>
        </authorList>
    </citation>
    <scope>NUCLEOTIDE SEQUENCE [LARGE SCALE GENOMIC DNA]</scope>
</reference>
<gene>
    <name evidence="6" type="ORF">FKW44_019936</name>
</gene>
<dbReference type="InterPro" id="IPR042299">
    <property type="entry name" value="Ufd1-like_Nn"/>
</dbReference>
<comment type="similarity">
    <text evidence="1">Belongs to the UFD1 family.</text>
</comment>
<dbReference type="GO" id="GO:0006511">
    <property type="term" value="P:ubiquitin-dependent protein catabolic process"/>
    <property type="evidence" value="ECO:0007669"/>
    <property type="project" value="InterPro"/>
</dbReference>
<dbReference type="AlphaFoldDB" id="A0A7T8JYS0"/>
<dbReference type="PANTHER" id="PTHR12555:SF13">
    <property type="entry name" value="UBIQUITIN RECOGNITION FACTOR IN ER-ASSOCIATED DEGRADATION PROTEIN 1"/>
    <property type="match status" value="1"/>
</dbReference>
<dbReference type="Pfam" id="PF03152">
    <property type="entry name" value="UFD1_N1"/>
    <property type="match status" value="1"/>
</dbReference>
<dbReference type="FunFam" id="3.10.330.10:FF:000002">
    <property type="entry name" value="ubiquitin fusion degradation protein 1 homolog"/>
    <property type="match status" value="1"/>
</dbReference>
<evidence type="ECO:0000256" key="3">
    <source>
        <dbReference type="SAM" id="MobiDB-lite"/>
    </source>
</evidence>
<feature type="region of interest" description="Disordered" evidence="3">
    <location>
        <begin position="311"/>
        <end position="340"/>
    </location>
</feature>
<evidence type="ECO:0000313" key="7">
    <source>
        <dbReference type="Proteomes" id="UP000595437"/>
    </source>
</evidence>
<accession>A0A7T8JYS0</accession>
<dbReference type="Gene3D" id="2.40.40.50">
    <property type="entry name" value="Ubiquitin fusion degradation protein UFD1, N-terminal domain"/>
    <property type="match status" value="1"/>
</dbReference>
<feature type="region of interest" description="Disordered" evidence="3">
    <location>
        <begin position="260"/>
        <end position="287"/>
    </location>
</feature>
<dbReference type="Proteomes" id="UP000595437">
    <property type="component" value="Chromosome 14"/>
</dbReference>
<dbReference type="GO" id="GO:0034098">
    <property type="term" value="C:VCP-NPL4-UFD1 AAA ATPase complex"/>
    <property type="evidence" value="ECO:0007669"/>
    <property type="project" value="TreeGrafter"/>
</dbReference>
<proteinExistence type="inferred from homology"/>
<feature type="compositionally biased region" description="Low complexity" evidence="3">
    <location>
        <begin position="270"/>
        <end position="284"/>
    </location>
</feature>
<dbReference type="InterPro" id="IPR055417">
    <property type="entry name" value="UFD1_N1"/>
</dbReference>
<dbReference type="EMBL" id="CP045903">
    <property type="protein sequence ID" value="QQP39146.1"/>
    <property type="molecule type" value="Genomic_DNA"/>
</dbReference>
<keyword evidence="2" id="KW-0833">Ubl conjugation pathway</keyword>
<evidence type="ECO:0000256" key="1">
    <source>
        <dbReference type="ARBA" id="ARBA00006043"/>
    </source>
</evidence>
<evidence type="ECO:0000256" key="2">
    <source>
        <dbReference type="ARBA" id="ARBA00022786"/>
    </source>
</evidence>
<evidence type="ECO:0000259" key="4">
    <source>
        <dbReference type="Pfam" id="PF03152"/>
    </source>
</evidence>
<organism evidence="6 7">
    <name type="scientific">Caligus rogercresseyi</name>
    <name type="common">Sea louse</name>
    <dbReference type="NCBI Taxonomy" id="217165"/>
    <lineage>
        <taxon>Eukaryota</taxon>
        <taxon>Metazoa</taxon>
        <taxon>Ecdysozoa</taxon>
        <taxon>Arthropoda</taxon>
        <taxon>Crustacea</taxon>
        <taxon>Multicrustacea</taxon>
        <taxon>Hexanauplia</taxon>
        <taxon>Copepoda</taxon>
        <taxon>Siphonostomatoida</taxon>
        <taxon>Caligidae</taxon>
        <taxon>Caligus</taxon>
    </lineage>
</organism>
<dbReference type="InterPro" id="IPR004854">
    <property type="entry name" value="Ufd1-like"/>
</dbReference>
<sequence length="340" mass="37547">MAPYRKTKTGQRLSDSFLAPFFIFILGEKSGFLLIDLPPSLHPSYIPARPFNTQYACYSTSMLWGGKIILPSSALDQLSRLNIVYPMLFKLTNPASGRFSHAGVLEFVADEGKVHLPYWMMENLMLGEGDLLRVESASLPVASYSKFQPHSSDFLELSNPKAVLESRLRNFACLSSGDVIAINYNDRIYQMSVLETKPQAAVSIIECDMNVEFAPPLGYVEPTAPSKPTEDDEEEPMDIAGLLPAPKGFVAFQGDGVRLDGKKKRTSQLNTNASTSNSTSNNNNEIEYTRGIPDEDFVFGTLKFIRNPKKSANGAVEGSSNDFQAFQGEGMSLKQAKDRK</sequence>
<dbReference type="InterPro" id="IPR055418">
    <property type="entry name" value="UFD1_N2"/>
</dbReference>
<evidence type="ECO:0000313" key="6">
    <source>
        <dbReference type="EMBL" id="QQP39146.1"/>
    </source>
</evidence>
<evidence type="ECO:0000259" key="5">
    <source>
        <dbReference type="Pfam" id="PF24842"/>
    </source>
</evidence>
<name>A0A7T8JYS0_CALRO</name>
<feature type="domain" description="Ubiquitin fusion degradation protein UFD1 N-terminal subdomain 2" evidence="5">
    <location>
        <begin position="142"/>
        <end position="216"/>
    </location>
</feature>
<dbReference type="OrthoDB" id="422728at2759"/>
<keyword evidence="7" id="KW-1185">Reference proteome</keyword>
<dbReference type="PANTHER" id="PTHR12555">
    <property type="entry name" value="UBIQUITIN FUSION DEGRADATON PROTEIN 1"/>
    <property type="match status" value="1"/>
</dbReference>
<protein>
    <submittedName>
        <fullName evidence="6">Ubiquitin fusion degradation protein 1 -like protein</fullName>
    </submittedName>
</protein>
<dbReference type="Pfam" id="PF24842">
    <property type="entry name" value="UFD1_N2"/>
    <property type="match status" value="1"/>
</dbReference>
<dbReference type="GO" id="GO:0036503">
    <property type="term" value="P:ERAD pathway"/>
    <property type="evidence" value="ECO:0007669"/>
    <property type="project" value="TreeGrafter"/>
</dbReference>